<feature type="transmembrane region" description="Helical" evidence="7">
    <location>
        <begin position="6"/>
        <end position="26"/>
    </location>
</feature>
<dbReference type="InterPro" id="IPR000715">
    <property type="entry name" value="Glycosyl_transferase_4"/>
</dbReference>
<organism evidence="8 9">
    <name type="scientific">Tepidiforma flava</name>
    <dbReference type="NCBI Taxonomy" id="3004094"/>
    <lineage>
        <taxon>Bacteria</taxon>
        <taxon>Bacillati</taxon>
        <taxon>Chloroflexota</taxon>
        <taxon>Tepidiformia</taxon>
        <taxon>Tepidiformales</taxon>
        <taxon>Tepidiformaceae</taxon>
        <taxon>Tepidiforma</taxon>
    </lineage>
</organism>
<feature type="transmembrane region" description="Helical" evidence="7">
    <location>
        <begin position="38"/>
        <end position="58"/>
    </location>
</feature>
<dbReference type="PANTHER" id="PTHR22926:SF3">
    <property type="entry name" value="UNDECAPRENYL-PHOSPHATE ALPHA-N-ACETYLGLUCOSAMINYL 1-PHOSPHATE TRANSFERASE"/>
    <property type="match status" value="1"/>
</dbReference>
<keyword evidence="6 7" id="KW-0472">Membrane</keyword>
<evidence type="ECO:0000256" key="4">
    <source>
        <dbReference type="ARBA" id="ARBA00022692"/>
    </source>
</evidence>
<keyword evidence="3" id="KW-0808">Transferase</keyword>
<keyword evidence="5 7" id="KW-1133">Transmembrane helix</keyword>
<evidence type="ECO:0000313" key="9">
    <source>
        <dbReference type="Proteomes" id="UP001212803"/>
    </source>
</evidence>
<sequence length="361" mass="38437">MWLEVGTALAAFAVALPLTWLLRLPTKRGRKGELMPRIGGISILAGFVAAPFVVAAFSDAAREFVSEDRRQFLMLGVCGGIVCAMGARDDFRDLDWRFKFGTHVLAAVALYLSGFHVDRMTLPGGEAVALGPLDPVVTVAWIVLVTNAVNLVDGKDGVAAGMAAMVSGTMSYIAWDLGHDLIAMLFAALCGASLGFLPFNIGRARRFLGDSGAYFLGFTMAGLSVAGSLDETGRVPLYIPLVALGLPVLDTAVAFLRRFLDGRHPMHADFDHFHDRIERMFGLSGVRVTLAVYALTAVFCGGALLAHTWYKSVGSAVVSAGVLAFGIGLVLALGYGRTMWNSARVLAWRGREPAAGKGEAR</sequence>
<gene>
    <name evidence="8" type="ORF">O0235_11630</name>
</gene>
<evidence type="ECO:0000313" key="8">
    <source>
        <dbReference type="EMBL" id="WBL35422.1"/>
    </source>
</evidence>
<feature type="transmembrane region" description="Helical" evidence="7">
    <location>
        <begin position="157"/>
        <end position="175"/>
    </location>
</feature>
<evidence type="ECO:0000256" key="7">
    <source>
        <dbReference type="SAM" id="Phobius"/>
    </source>
</evidence>
<proteinExistence type="predicted"/>
<feature type="transmembrane region" description="Helical" evidence="7">
    <location>
        <begin position="70"/>
        <end position="88"/>
    </location>
</feature>
<evidence type="ECO:0000256" key="2">
    <source>
        <dbReference type="ARBA" id="ARBA00022475"/>
    </source>
</evidence>
<feature type="transmembrane region" description="Helical" evidence="7">
    <location>
        <begin position="100"/>
        <end position="117"/>
    </location>
</feature>
<accession>A0ABY7M4D3</accession>
<dbReference type="RefSeq" id="WP_270055948.1">
    <property type="nucleotide sequence ID" value="NZ_CP115149.1"/>
</dbReference>
<dbReference type="Proteomes" id="UP001212803">
    <property type="component" value="Chromosome"/>
</dbReference>
<protein>
    <submittedName>
        <fullName evidence="8">MraY family glycosyltransferase</fullName>
    </submittedName>
</protein>
<feature type="transmembrane region" description="Helical" evidence="7">
    <location>
        <begin position="211"/>
        <end position="229"/>
    </location>
</feature>
<comment type="subcellular location">
    <subcellularLocation>
        <location evidence="1">Cell membrane</location>
        <topology evidence="1">Multi-pass membrane protein</topology>
    </subcellularLocation>
</comment>
<evidence type="ECO:0000256" key="1">
    <source>
        <dbReference type="ARBA" id="ARBA00004651"/>
    </source>
</evidence>
<evidence type="ECO:0000256" key="5">
    <source>
        <dbReference type="ARBA" id="ARBA00022989"/>
    </source>
</evidence>
<feature type="transmembrane region" description="Helical" evidence="7">
    <location>
        <begin position="288"/>
        <end position="310"/>
    </location>
</feature>
<dbReference type="PANTHER" id="PTHR22926">
    <property type="entry name" value="PHOSPHO-N-ACETYLMURAMOYL-PENTAPEPTIDE-TRANSFERASE"/>
    <property type="match status" value="1"/>
</dbReference>
<dbReference type="CDD" id="cd06853">
    <property type="entry name" value="GT_WecA_like"/>
    <property type="match status" value="1"/>
</dbReference>
<evidence type="ECO:0000256" key="3">
    <source>
        <dbReference type="ARBA" id="ARBA00022679"/>
    </source>
</evidence>
<dbReference type="Pfam" id="PF00953">
    <property type="entry name" value="Glycos_transf_4"/>
    <property type="match status" value="1"/>
</dbReference>
<feature type="transmembrane region" description="Helical" evidence="7">
    <location>
        <begin position="181"/>
        <end position="199"/>
    </location>
</feature>
<name>A0ABY7M4D3_9CHLR</name>
<keyword evidence="9" id="KW-1185">Reference proteome</keyword>
<evidence type="ECO:0000256" key="6">
    <source>
        <dbReference type="ARBA" id="ARBA00023136"/>
    </source>
</evidence>
<feature type="transmembrane region" description="Helical" evidence="7">
    <location>
        <begin position="316"/>
        <end position="336"/>
    </location>
</feature>
<feature type="transmembrane region" description="Helical" evidence="7">
    <location>
        <begin position="129"/>
        <end position="150"/>
    </location>
</feature>
<keyword evidence="4 7" id="KW-0812">Transmembrane</keyword>
<feature type="transmembrane region" description="Helical" evidence="7">
    <location>
        <begin position="235"/>
        <end position="256"/>
    </location>
</feature>
<dbReference type="EMBL" id="CP115149">
    <property type="protein sequence ID" value="WBL35422.1"/>
    <property type="molecule type" value="Genomic_DNA"/>
</dbReference>
<reference evidence="8 9" key="1">
    <citation type="journal article" date="2023" name="ISME J.">
        <title>Thermophilic Dehalococcoidia with unusual traits shed light on an unexpected past.</title>
        <authorList>
            <person name="Palmer M."/>
            <person name="Covington J.K."/>
            <person name="Zhou E.M."/>
            <person name="Thomas S.C."/>
            <person name="Habib N."/>
            <person name="Seymour C.O."/>
            <person name="Lai D."/>
            <person name="Johnston J."/>
            <person name="Hashimi A."/>
            <person name="Jiao J.Y."/>
            <person name="Muok A.R."/>
            <person name="Liu L."/>
            <person name="Xian W.D."/>
            <person name="Zhi X.Y."/>
            <person name="Li M.M."/>
            <person name="Silva L.P."/>
            <person name="Bowen B.P."/>
            <person name="Louie K."/>
            <person name="Briegel A."/>
            <person name="Pett-Ridge J."/>
            <person name="Weber P.K."/>
            <person name="Tocheva E.I."/>
            <person name="Woyke T."/>
            <person name="Northen T.R."/>
            <person name="Mayali X."/>
            <person name="Li W.J."/>
            <person name="Hedlund B.P."/>
        </authorList>
    </citation>
    <scope>NUCLEOTIDE SEQUENCE [LARGE SCALE GENOMIC DNA]</scope>
    <source>
        <strain evidence="8 9">YIM 72310</strain>
    </source>
</reference>
<keyword evidence="2" id="KW-1003">Cell membrane</keyword>